<evidence type="ECO:0000313" key="3">
    <source>
        <dbReference type="Proteomes" id="UP001221142"/>
    </source>
</evidence>
<dbReference type="EMBL" id="JARKIF010000011">
    <property type="protein sequence ID" value="KAJ7627429.1"/>
    <property type="molecule type" value="Genomic_DNA"/>
</dbReference>
<dbReference type="InterPro" id="IPR013083">
    <property type="entry name" value="Znf_RING/FYVE/PHD"/>
</dbReference>
<name>A0AAD7BQL0_9AGAR</name>
<dbReference type="AlphaFoldDB" id="A0AAD7BQL0"/>
<reference evidence="2" key="1">
    <citation type="submission" date="2023-03" db="EMBL/GenBank/DDBJ databases">
        <title>Massive genome expansion in bonnet fungi (Mycena s.s.) driven by repeated elements and novel gene families across ecological guilds.</title>
        <authorList>
            <consortium name="Lawrence Berkeley National Laboratory"/>
            <person name="Harder C.B."/>
            <person name="Miyauchi S."/>
            <person name="Viragh M."/>
            <person name="Kuo A."/>
            <person name="Thoen E."/>
            <person name="Andreopoulos B."/>
            <person name="Lu D."/>
            <person name="Skrede I."/>
            <person name="Drula E."/>
            <person name="Henrissat B."/>
            <person name="Morin E."/>
            <person name="Kohler A."/>
            <person name="Barry K."/>
            <person name="LaButti K."/>
            <person name="Morin E."/>
            <person name="Salamov A."/>
            <person name="Lipzen A."/>
            <person name="Mereny Z."/>
            <person name="Hegedus B."/>
            <person name="Baldrian P."/>
            <person name="Stursova M."/>
            <person name="Weitz H."/>
            <person name="Taylor A."/>
            <person name="Grigoriev I.V."/>
            <person name="Nagy L.G."/>
            <person name="Martin F."/>
            <person name="Kauserud H."/>
        </authorList>
    </citation>
    <scope>NUCLEOTIDE SEQUENCE</scope>
    <source>
        <strain evidence="2">9284</strain>
    </source>
</reference>
<feature type="region of interest" description="Disordered" evidence="1">
    <location>
        <begin position="134"/>
        <end position="200"/>
    </location>
</feature>
<dbReference type="Proteomes" id="UP001221142">
    <property type="component" value="Unassembled WGS sequence"/>
</dbReference>
<evidence type="ECO:0000256" key="1">
    <source>
        <dbReference type="SAM" id="MobiDB-lite"/>
    </source>
</evidence>
<protein>
    <recommendedName>
        <fullName evidence="4">RING-type domain-containing protein</fullName>
    </recommendedName>
</protein>
<gene>
    <name evidence="2" type="ORF">FB45DRAFT_921352</name>
</gene>
<evidence type="ECO:0008006" key="4">
    <source>
        <dbReference type="Google" id="ProtNLM"/>
    </source>
</evidence>
<comment type="caution">
    <text evidence="2">The sequence shown here is derived from an EMBL/GenBank/DDBJ whole genome shotgun (WGS) entry which is preliminary data.</text>
</comment>
<proteinExistence type="predicted"/>
<feature type="region of interest" description="Disordered" evidence="1">
    <location>
        <begin position="23"/>
        <end position="47"/>
    </location>
</feature>
<dbReference type="Gene3D" id="3.30.40.10">
    <property type="entry name" value="Zinc/RING finger domain, C3HC4 (zinc finger)"/>
    <property type="match status" value="1"/>
</dbReference>
<accession>A0AAD7BQL0</accession>
<dbReference type="SUPFAM" id="SSF57850">
    <property type="entry name" value="RING/U-box"/>
    <property type="match status" value="1"/>
</dbReference>
<keyword evidence="3" id="KW-1185">Reference proteome</keyword>
<sequence length="240" mass="25654">MASPRKPLRKMILRMPSFQSDVDYSMDLGAESTPGTEDERATTEAMPEPDLRRRVLASSETLRRAAANDMAQVAARARAAGEQDCGICEESASDALRTQCCGALFCRVHINDWIYGPAASDLCPTCNSTCVLPPPPSSDSGFKRPRTPPSTPSVSRKSSMTALSRTSTAASLLSLSTTPESEAEAEPKTEETRTRTKTQSGGTIFDHSWVRVLVLLGALVVVVFNSRRGAATFGVPAATA</sequence>
<evidence type="ECO:0000313" key="2">
    <source>
        <dbReference type="EMBL" id="KAJ7627429.1"/>
    </source>
</evidence>
<feature type="compositionally biased region" description="Low complexity" evidence="1">
    <location>
        <begin position="152"/>
        <end position="180"/>
    </location>
</feature>
<organism evidence="2 3">
    <name type="scientific">Roridomyces roridus</name>
    <dbReference type="NCBI Taxonomy" id="1738132"/>
    <lineage>
        <taxon>Eukaryota</taxon>
        <taxon>Fungi</taxon>
        <taxon>Dikarya</taxon>
        <taxon>Basidiomycota</taxon>
        <taxon>Agaricomycotina</taxon>
        <taxon>Agaricomycetes</taxon>
        <taxon>Agaricomycetidae</taxon>
        <taxon>Agaricales</taxon>
        <taxon>Marasmiineae</taxon>
        <taxon>Mycenaceae</taxon>
        <taxon>Roridomyces</taxon>
    </lineage>
</organism>
<feature type="compositionally biased region" description="Basic and acidic residues" evidence="1">
    <location>
        <begin position="185"/>
        <end position="194"/>
    </location>
</feature>